<dbReference type="GO" id="GO:0031930">
    <property type="term" value="P:mitochondria-nucleus signaling pathway"/>
    <property type="evidence" value="ECO:0007669"/>
    <property type="project" value="TreeGrafter"/>
</dbReference>
<evidence type="ECO:0000259" key="2">
    <source>
        <dbReference type="Pfam" id="PF08550"/>
    </source>
</evidence>
<evidence type="ECO:0000256" key="1">
    <source>
        <dbReference type="SAM" id="MobiDB-lite"/>
    </source>
</evidence>
<feature type="compositionally biased region" description="Polar residues" evidence="1">
    <location>
        <begin position="587"/>
        <end position="596"/>
    </location>
</feature>
<dbReference type="InterPro" id="IPR013860">
    <property type="entry name" value="AreA_GATA"/>
</dbReference>
<feature type="region of interest" description="Disordered" evidence="1">
    <location>
        <begin position="632"/>
        <end position="742"/>
    </location>
</feature>
<feature type="compositionally biased region" description="Gly residues" evidence="1">
    <location>
        <begin position="371"/>
        <end position="381"/>
    </location>
</feature>
<feature type="compositionally biased region" description="Polar residues" evidence="1">
    <location>
        <begin position="465"/>
        <end position="478"/>
    </location>
</feature>
<organism evidence="4 5">
    <name type="scientific">Daedalea quercina L-15889</name>
    <dbReference type="NCBI Taxonomy" id="1314783"/>
    <lineage>
        <taxon>Eukaryota</taxon>
        <taxon>Fungi</taxon>
        <taxon>Dikarya</taxon>
        <taxon>Basidiomycota</taxon>
        <taxon>Agaricomycotina</taxon>
        <taxon>Agaricomycetes</taxon>
        <taxon>Polyporales</taxon>
        <taxon>Fomitopsis</taxon>
    </lineage>
</organism>
<feature type="compositionally biased region" description="Polar residues" evidence="1">
    <location>
        <begin position="440"/>
        <end position="452"/>
    </location>
</feature>
<reference evidence="4 5" key="1">
    <citation type="journal article" date="2016" name="Mol. Biol. Evol.">
        <title>Comparative Genomics of Early-Diverging Mushroom-Forming Fungi Provides Insights into the Origins of Lignocellulose Decay Capabilities.</title>
        <authorList>
            <person name="Nagy L.G."/>
            <person name="Riley R."/>
            <person name="Tritt A."/>
            <person name="Adam C."/>
            <person name="Daum C."/>
            <person name="Floudas D."/>
            <person name="Sun H."/>
            <person name="Yadav J.S."/>
            <person name="Pangilinan J."/>
            <person name="Larsson K.H."/>
            <person name="Matsuura K."/>
            <person name="Barry K."/>
            <person name="Labutti K."/>
            <person name="Kuo R."/>
            <person name="Ohm R.A."/>
            <person name="Bhattacharya S.S."/>
            <person name="Shirouzu T."/>
            <person name="Yoshinaga Y."/>
            <person name="Martin F.M."/>
            <person name="Grigoriev I.V."/>
            <person name="Hibbett D.S."/>
        </authorList>
    </citation>
    <scope>NUCLEOTIDE SEQUENCE [LARGE SCALE GENOMIC DNA]</scope>
    <source>
        <strain evidence="4 5">L-15889</strain>
    </source>
</reference>
<dbReference type="Pfam" id="PF11702">
    <property type="entry name" value="DUF3295"/>
    <property type="match status" value="1"/>
</dbReference>
<evidence type="ECO:0000313" key="4">
    <source>
        <dbReference type="EMBL" id="KZT67984.1"/>
    </source>
</evidence>
<dbReference type="Pfam" id="PF08550">
    <property type="entry name" value="GATA_AreA"/>
    <property type="match status" value="1"/>
</dbReference>
<feature type="compositionally biased region" description="Polar residues" evidence="1">
    <location>
        <begin position="674"/>
        <end position="686"/>
    </location>
</feature>
<dbReference type="GO" id="GO:0005737">
    <property type="term" value="C:cytoplasm"/>
    <property type="evidence" value="ECO:0007669"/>
    <property type="project" value="TreeGrafter"/>
</dbReference>
<feature type="compositionally biased region" description="Acidic residues" evidence="1">
    <location>
        <begin position="662"/>
        <end position="673"/>
    </location>
</feature>
<dbReference type="OrthoDB" id="515401at2759"/>
<feature type="domain" description="DUF3295" evidence="3">
    <location>
        <begin position="738"/>
        <end position="771"/>
    </location>
</feature>
<feature type="compositionally biased region" description="Low complexity" evidence="1">
    <location>
        <begin position="641"/>
        <end position="652"/>
    </location>
</feature>
<keyword evidence="5" id="KW-1185">Reference proteome</keyword>
<feature type="compositionally biased region" description="Basic and acidic residues" evidence="1">
    <location>
        <begin position="296"/>
        <end position="309"/>
    </location>
</feature>
<gene>
    <name evidence="4" type="ORF">DAEQUDRAFT_766748</name>
</gene>
<dbReference type="STRING" id="1314783.A0A165PAY4"/>
<accession>A0A165PAY4</accession>
<name>A0A165PAY4_9APHY</name>
<feature type="compositionally biased region" description="Low complexity" evidence="1">
    <location>
        <begin position="355"/>
        <end position="370"/>
    </location>
</feature>
<dbReference type="InterPro" id="IPR021711">
    <property type="entry name" value="DUF3295"/>
</dbReference>
<protein>
    <submittedName>
        <fullName evidence="4">Uncharacterized protein</fullName>
    </submittedName>
</protein>
<feature type="region of interest" description="Disordered" evidence="1">
    <location>
        <begin position="321"/>
        <end position="610"/>
    </location>
</feature>
<feature type="compositionally biased region" description="Low complexity" evidence="1">
    <location>
        <begin position="192"/>
        <end position="220"/>
    </location>
</feature>
<dbReference type="Proteomes" id="UP000076727">
    <property type="component" value="Unassembled WGS sequence"/>
</dbReference>
<feature type="compositionally biased region" description="Low complexity" evidence="1">
    <location>
        <begin position="330"/>
        <end position="342"/>
    </location>
</feature>
<feature type="compositionally biased region" description="Basic and acidic residues" evidence="1">
    <location>
        <begin position="824"/>
        <end position="834"/>
    </location>
</feature>
<dbReference type="GO" id="GO:0006808">
    <property type="term" value="P:regulation of nitrogen utilization"/>
    <property type="evidence" value="ECO:0007669"/>
    <property type="project" value="TreeGrafter"/>
</dbReference>
<feature type="region of interest" description="Disordered" evidence="1">
    <location>
        <begin position="790"/>
        <end position="834"/>
    </location>
</feature>
<feature type="compositionally biased region" description="Pro residues" evidence="1">
    <location>
        <begin position="221"/>
        <end position="236"/>
    </location>
</feature>
<dbReference type="GO" id="GO:0000122">
    <property type="term" value="P:negative regulation of transcription by RNA polymerase II"/>
    <property type="evidence" value="ECO:0007669"/>
    <property type="project" value="TreeGrafter"/>
</dbReference>
<sequence>MISALHSPVLSVAADVVRELEGEDALSGLWALFTKCKESLKDGRRLENLSWRLWYREIAAQQTFTSPGSLSPPFSEKQRSPTPITPISEEDEGAHEHALSPQPTLQTVQDIQAHSWHGDVARLNVLSANRRLSSASVPGHRPTQQVVPVGRLIIDILPGELNLVVPSEKSRAAKPAVHPRPAPAPDASGRLPSRPVVSVQTPSTPPSATLNFPKVVVVNPTPHPTPPATPQMPPRTTPALPSSAQAPAHLLPPSPTRTMIAPPSPAIHPVEQPVNNRKAPTVPQPLAPTSTSHEVPAQHKQERNDETLKASDRRFFLQGAVSPEQDSPDSHSSVSASTSNVSHKTDARSDEHVARSPSSATSSQLSQLRSDGGGGGGGSARGPGAAAKRGMMRAHTRKSKETVRHAPVRPTAIRAQTQTHVSHRATGARKGANSGEAKKTTFNIGSVSSNGSRAGPSKRREEPPMSSSKSRQLENSKVSAAAATAPQRRGIVVTESSEYETTDSEDDSEWASDTSPSEREREREARMREEGRLRQAAEEAQRQRDMFAKVPRRSYTSMPRTQSGLLSQLLNPDPNLFPPNHPYRRGFSSQDMTQYARQAPPPPVQTSKSSVALPQAAAVVAQAPLTDGVHASTVRAKGTSTTATATATATAARTKGRPQSAELDEDTDSESENPDNGIQVSRSLAQQKLAALADSSRRRHSDRGPPPLGPAVRPQIPSVATAPIPLGHPYNLPAPAPPMTPRTTRRQMLSTELSESLRRNLLWERQVSRNNMMAPKRNGLLGNGLRPLTAVHDQSRNNGSGSKSGDEDEAMDERKRRTVARNRSWADDYHYAGW</sequence>
<dbReference type="EMBL" id="KV429071">
    <property type="protein sequence ID" value="KZT67984.1"/>
    <property type="molecule type" value="Genomic_DNA"/>
</dbReference>
<evidence type="ECO:0000313" key="5">
    <source>
        <dbReference type="Proteomes" id="UP000076727"/>
    </source>
</evidence>
<feature type="region of interest" description="Disordered" evidence="1">
    <location>
        <begin position="170"/>
        <end position="309"/>
    </location>
</feature>
<feature type="compositionally biased region" description="Basic and acidic residues" evidence="1">
    <location>
        <begin position="343"/>
        <end position="354"/>
    </location>
</feature>
<evidence type="ECO:0000259" key="3">
    <source>
        <dbReference type="Pfam" id="PF11702"/>
    </source>
</evidence>
<dbReference type="PANTHER" id="PTHR28014:SF1">
    <property type="entry name" value="NEGATIVE REGULATOR OF RAS-CAMP PATHWAY"/>
    <property type="match status" value="1"/>
</dbReference>
<dbReference type="AlphaFoldDB" id="A0A165PAY4"/>
<feature type="compositionally biased region" description="Acidic residues" evidence="1">
    <location>
        <begin position="497"/>
        <end position="510"/>
    </location>
</feature>
<feature type="domain" description="Nitrogen regulatory protein areA GATA-like" evidence="2">
    <location>
        <begin position="29"/>
        <end position="56"/>
    </location>
</feature>
<dbReference type="PANTHER" id="PTHR28014">
    <property type="entry name" value="NEGATIVE REGULATOR OF RAS-CAMP PATHWAY"/>
    <property type="match status" value="1"/>
</dbReference>
<proteinExistence type="predicted"/>
<feature type="compositionally biased region" description="Basic and acidic residues" evidence="1">
    <location>
        <begin position="516"/>
        <end position="547"/>
    </location>
</feature>
<feature type="region of interest" description="Disordered" evidence="1">
    <location>
        <begin position="65"/>
        <end position="99"/>
    </location>
</feature>
<feature type="compositionally biased region" description="Polar residues" evidence="1">
    <location>
        <begin position="554"/>
        <end position="568"/>
    </location>
</feature>
<dbReference type="InterPro" id="IPR053043">
    <property type="entry name" value="Ras-cAMP_regulatory"/>
</dbReference>